<dbReference type="AlphaFoldDB" id="A0A504YK31"/>
<feature type="compositionally biased region" description="Polar residues" evidence="1">
    <location>
        <begin position="497"/>
        <end position="506"/>
    </location>
</feature>
<sequence length="816" mass="86129">MKLSNRSVSADDSRLILLDDLELKSYIPSSSWDLVVQNPFKGAIEIAESPVDKFQILINVTNGLSSNQKINYLLRNTDDAVYVELDASLKCSKNANQDSYLRPGSLEDPELIELLPTHLDSELKQQSNDQRTSSQLCASPPNVGLSIDPTSDLGTHGATSTCPTGYPIPRYVIAGGVSTNVTYGQSPLTESNMLGRTPILISANAAGLLSSPPDGTSSPPVAYVRLAPQSGTPMVSDAAAKFTSNMLSGGDHNSLRVHTLPGRRHVAKEFLDESVMATMTRSRGKAYAAHTSSALTGNRSIVSQPIPEATTLTGQATQPALLSLHTPLVFVPGVSGENISSLDSAMAMMSGARAVIPSLTTMGHPTYQMDTSAVHDGQLYVSRDPAVSLVELFTHSGVPLSIPTGSDVAATEAAVVTDRLSVSAVRDPLGQGEREEGSNETSGIVTDSDGSTNLVGSECSALLTQPGFARGMGTLVATTPPVASGVTHGPSPPKRSVSLTGKQTPKVSRASTNVSTSSSTATAGVTSTTANSGSDSSSVSIETGRNSFTTNGNRTGSLEKLGSFENGQETKGDSILTAIETDVYQGEVRASTLGRIPSSVTKEIAVELAPGSSATLPSSGSNPRSALKGADRTGPKVSKHLRFTTLTVITFMLLLAMVLGESRVNPDASRLVRGDRQNSRPGSNRAADPGISSTPDQSPPLVRWNVIRSFGSAGSDSSSAQSTNSGHYHPVEPWIRLTIWFPRHMLPEKSTSRPRKKSSGKSSTNSRKSPEKRGPESIQLWLNKTSHTEVHLASPIERSMVHIYGSFLFVNSLAWN</sequence>
<feature type="compositionally biased region" description="Polar residues" evidence="1">
    <location>
        <begin position="124"/>
        <end position="137"/>
    </location>
</feature>
<organism evidence="2 3">
    <name type="scientific">Fasciola gigantica</name>
    <name type="common">Giant liver fluke</name>
    <dbReference type="NCBI Taxonomy" id="46835"/>
    <lineage>
        <taxon>Eukaryota</taxon>
        <taxon>Metazoa</taxon>
        <taxon>Spiralia</taxon>
        <taxon>Lophotrochozoa</taxon>
        <taxon>Platyhelminthes</taxon>
        <taxon>Trematoda</taxon>
        <taxon>Digenea</taxon>
        <taxon>Plagiorchiida</taxon>
        <taxon>Echinostomata</taxon>
        <taxon>Echinostomatoidea</taxon>
        <taxon>Fasciolidae</taxon>
        <taxon>Fasciola</taxon>
    </lineage>
</organism>
<feature type="compositionally biased region" description="Polar residues" evidence="1">
    <location>
        <begin position="612"/>
        <end position="624"/>
    </location>
</feature>
<evidence type="ECO:0000313" key="3">
    <source>
        <dbReference type="Proteomes" id="UP000316759"/>
    </source>
</evidence>
<accession>A0A504YK31</accession>
<reference evidence="2 3" key="1">
    <citation type="submission" date="2019-04" db="EMBL/GenBank/DDBJ databases">
        <title>Annotation for the trematode Fasciola gigantica.</title>
        <authorList>
            <person name="Choi Y.-J."/>
        </authorList>
    </citation>
    <scope>NUCLEOTIDE SEQUENCE [LARGE SCALE GENOMIC DNA]</scope>
    <source>
        <strain evidence="2">Uganda_cow_1</strain>
    </source>
</reference>
<feature type="region of interest" description="Disordered" evidence="1">
    <location>
        <begin position="748"/>
        <end position="778"/>
    </location>
</feature>
<feature type="region of interest" description="Disordered" evidence="1">
    <location>
        <begin position="123"/>
        <end position="142"/>
    </location>
</feature>
<dbReference type="OrthoDB" id="6283770at2759"/>
<feature type="compositionally biased region" description="Polar residues" evidence="1">
    <location>
        <begin position="544"/>
        <end position="556"/>
    </location>
</feature>
<gene>
    <name evidence="2" type="ORF">FGIG_04107</name>
</gene>
<comment type="caution">
    <text evidence="2">The sequence shown here is derived from an EMBL/GenBank/DDBJ whole genome shotgun (WGS) entry which is preliminary data.</text>
</comment>
<feature type="region of interest" description="Disordered" evidence="1">
    <location>
        <begin position="669"/>
        <end position="702"/>
    </location>
</feature>
<evidence type="ECO:0000313" key="2">
    <source>
        <dbReference type="EMBL" id="TPP58317.1"/>
    </source>
</evidence>
<feature type="region of interest" description="Disordered" evidence="1">
    <location>
        <begin position="611"/>
        <end position="635"/>
    </location>
</feature>
<dbReference type="Proteomes" id="UP000316759">
    <property type="component" value="Unassembled WGS sequence"/>
</dbReference>
<feature type="region of interest" description="Disordered" evidence="1">
    <location>
        <begin position="426"/>
        <end position="451"/>
    </location>
</feature>
<feature type="compositionally biased region" description="Low complexity" evidence="1">
    <location>
        <begin position="510"/>
        <end position="543"/>
    </location>
</feature>
<keyword evidence="3" id="KW-1185">Reference proteome</keyword>
<proteinExistence type="predicted"/>
<protein>
    <submittedName>
        <fullName evidence="2">Uncharacterized protein</fullName>
    </submittedName>
</protein>
<dbReference type="STRING" id="46835.A0A504YK31"/>
<dbReference type="EMBL" id="SUNJ01012128">
    <property type="protein sequence ID" value="TPP58317.1"/>
    <property type="molecule type" value="Genomic_DNA"/>
</dbReference>
<evidence type="ECO:0000256" key="1">
    <source>
        <dbReference type="SAM" id="MobiDB-lite"/>
    </source>
</evidence>
<feature type="region of interest" description="Disordered" evidence="1">
    <location>
        <begin position="479"/>
        <end position="569"/>
    </location>
</feature>
<name>A0A504YK31_FASGI</name>
<feature type="compositionally biased region" description="Polar residues" evidence="1">
    <location>
        <begin position="439"/>
        <end position="451"/>
    </location>
</feature>